<reference evidence="2 3" key="1">
    <citation type="journal article" date="2018" name="Mol. Biol. Evol.">
        <title>Broad Genomic Sampling Reveals a Smut Pathogenic Ancestry of the Fungal Clade Ustilaginomycotina.</title>
        <authorList>
            <person name="Kijpornyongpan T."/>
            <person name="Mondo S.J."/>
            <person name="Barry K."/>
            <person name="Sandor L."/>
            <person name="Lee J."/>
            <person name="Lipzen A."/>
            <person name="Pangilinan J."/>
            <person name="LaButti K."/>
            <person name="Hainaut M."/>
            <person name="Henrissat B."/>
            <person name="Grigoriev I.V."/>
            <person name="Spatafora J.W."/>
            <person name="Aime M.C."/>
        </authorList>
    </citation>
    <scope>NUCLEOTIDE SEQUENCE [LARGE SCALE GENOMIC DNA]</scope>
    <source>
        <strain evidence="2 3">MCA 3882</strain>
    </source>
</reference>
<evidence type="ECO:0000256" key="1">
    <source>
        <dbReference type="SAM" id="Phobius"/>
    </source>
</evidence>
<protein>
    <recommendedName>
        <fullName evidence="4">Stage II sporulation protein M</fullName>
    </recommendedName>
</protein>
<keyword evidence="3" id="KW-1185">Reference proteome</keyword>
<keyword evidence="1" id="KW-0472">Membrane</keyword>
<dbReference type="EMBL" id="KZ819602">
    <property type="protein sequence ID" value="PWN36791.1"/>
    <property type="molecule type" value="Genomic_DNA"/>
</dbReference>
<organism evidence="2 3">
    <name type="scientific">Meira miltonrushii</name>
    <dbReference type="NCBI Taxonomy" id="1280837"/>
    <lineage>
        <taxon>Eukaryota</taxon>
        <taxon>Fungi</taxon>
        <taxon>Dikarya</taxon>
        <taxon>Basidiomycota</taxon>
        <taxon>Ustilaginomycotina</taxon>
        <taxon>Exobasidiomycetes</taxon>
        <taxon>Exobasidiales</taxon>
        <taxon>Brachybasidiaceae</taxon>
        <taxon>Meira</taxon>
    </lineage>
</organism>
<dbReference type="AlphaFoldDB" id="A0A316VL46"/>
<feature type="transmembrane region" description="Helical" evidence="1">
    <location>
        <begin position="72"/>
        <end position="94"/>
    </location>
</feature>
<name>A0A316VL46_9BASI</name>
<dbReference type="OrthoDB" id="2562959at2759"/>
<evidence type="ECO:0008006" key="4">
    <source>
        <dbReference type="Google" id="ProtNLM"/>
    </source>
</evidence>
<evidence type="ECO:0000313" key="3">
    <source>
        <dbReference type="Proteomes" id="UP000245771"/>
    </source>
</evidence>
<dbReference type="Proteomes" id="UP000245771">
    <property type="component" value="Unassembled WGS sequence"/>
</dbReference>
<dbReference type="RefSeq" id="XP_025357093.1">
    <property type="nucleotide sequence ID" value="XM_025498082.1"/>
</dbReference>
<proteinExistence type="predicted"/>
<feature type="transmembrane region" description="Helical" evidence="1">
    <location>
        <begin position="21"/>
        <end position="38"/>
    </location>
</feature>
<gene>
    <name evidence="2" type="ORF">FA14DRAFT_159156</name>
</gene>
<sequence>MLGIGISIRLIKQNANAFKKINFIFYGTILLGMFTVYLKPSLHTYIVDLIEKDLQSTSVGRYVARMYDEGHLYRAAASTFAVNVLVGSLLTVTLPSFIIPYSGLGLILYRTFLWGCFIAPPEKKAMIEAIPHFITLIIEGQAYVVAALPVLLHGRQSKVLYQTGGVKAWLRDGLGLHARALPLVCAILFFAGIWEAYEVIHLLPPSAKKYGH</sequence>
<evidence type="ECO:0000313" key="2">
    <source>
        <dbReference type="EMBL" id="PWN36791.1"/>
    </source>
</evidence>
<feature type="transmembrane region" description="Helical" evidence="1">
    <location>
        <begin position="173"/>
        <end position="194"/>
    </location>
</feature>
<dbReference type="GeneID" id="37019863"/>
<feature type="transmembrane region" description="Helical" evidence="1">
    <location>
        <begin position="132"/>
        <end position="152"/>
    </location>
</feature>
<dbReference type="InParanoid" id="A0A316VL46"/>
<feature type="transmembrane region" description="Helical" evidence="1">
    <location>
        <begin position="101"/>
        <end position="120"/>
    </location>
</feature>
<keyword evidence="1" id="KW-1133">Transmembrane helix</keyword>
<keyword evidence="1" id="KW-0812">Transmembrane</keyword>
<accession>A0A316VL46</accession>